<feature type="domain" description="HTH marR-type" evidence="1">
    <location>
        <begin position="20"/>
        <end position="152"/>
    </location>
</feature>
<keyword evidence="3" id="KW-1185">Reference proteome</keyword>
<dbReference type="InterPro" id="IPR036390">
    <property type="entry name" value="WH_DNA-bd_sf"/>
</dbReference>
<dbReference type="PANTHER" id="PTHR33164">
    <property type="entry name" value="TRANSCRIPTIONAL REGULATOR, MARR FAMILY"/>
    <property type="match status" value="1"/>
</dbReference>
<proteinExistence type="predicted"/>
<dbReference type="Gene3D" id="1.10.10.10">
    <property type="entry name" value="Winged helix-like DNA-binding domain superfamily/Winged helix DNA-binding domain"/>
    <property type="match status" value="1"/>
</dbReference>
<dbReference type="EMBL" id="JBHEZZ010000026">
    <property type="protein sequence ID" value="MFC1406048.1"/>
    <property type="molecule type" value="Genomic_DNA"/>
</dbReference>
<sequence>MTPAGKSVFGIGPDSSLDPAVRAFRALLLAGQRLRYLMDDRLRADGLTTQQAALLTAVTALGQPSLREAAEAMGTTHQNAAQVVAALVRKELLRVEPDPADGRRRRLIATETNDRYWRTRDAADHAAVASWFSSLSGQEIETLASLAERLLPGLTDAHGDAARSR</sequence>
<dbReference type="Pfam" id="PF12802">
    <property type="entry name" value="MarR_2"/>
    <property type="match status" value="1"/>
</dbReference>
<evidence type="ECO:0000259" key="1">
    <source>
        <dbReference type="PROSITE" id="PS50995"/>
    </source>
</evidence>
<dbReference type="SUPFAM" id="SSF46785">
    <property type="entry name" value="Winged helix' DNA-binding domain"/>
    <property type="match status" value="1"/>
</dbReference>
<dbReference type="PROSITE" id="PS50995">
    <property type="entry name" value="HTH_MARR_2"/>
    <property type="match status" value="1"/>
</dbReference>
<comment type="caution">
    <text evidence="2">The sequence shown here is derived from an EMBL/GenBank/DDBJ whole genome shotgun (WGS) entry which is preliminary data.</text>
</comment>
<reference evidence="2 3" key="1">
    <citation type="submission" date="2024-09" db="EMBL/GenBank/DDBJ databases">
        <authorList>
            <person name="Lee S.D."/>
        </authorList>
    </citation>
    <scope>NUCLEOTIDE SEQUENCE [LARGE SCALE GENOMIC DNA]</scope>
    <source>
        <strain evidence="2 3">N1-5</strain>
    </source>
</reference>
<protein>
    <submittedName>
        <fullName evidence="2">MarR family winged helix-turn-helix transcriptional regulator</fullName>
    </submittedName>
</protein>
<dbReference type="InterPro" id="IPR000835">
    <property type="entry name" value="HTH_MarR-typ"/>
</dbReference>
<name>A0ABV6UXA4_9ACTN</name>
<dbReference type="InterPro" id="IPR039422">
    <property type="entry name" value="MarR/SlyA-like"/>
</dbReference>
<dbReference type="SMART" id="SM00347">
    <property type="entry name" value="HTH_MARR"/>
    <property type="match status" value="1"/>
</dbReference>
<dbReference type="Proteomes" id="UP001592528">
    <property type="component" value="Unassembled WGS sequence"/>
</dbReference>
<evidence type="ECO:0000313" key="2">
    <source>
        <dbReference type="EMBL" id="MFC1406048.1"/>
    </source>
</evidence>
<accession>A0ABV6UXA4</accession>
<gene>
    <name evidence="2" type="ORF">ACEZDJ_32615</name>
</gene>
<dbReference type="InterPro" id="IPR036388">
    <property type="entry name" value="WH-like_DNA-bd_sf"/>
</dbReference>
<dbReference type="RefSeq" id="WP_084715347.1">
    <property type="nucleotide sequence ID" value="NZ_JBHEZZ010000026.1"/>
</dbReference>
<evidence type="ECO:0000313" key="3">
    <source>
        <dbReference type="Proteomes" id="UP001592528"/>
    </source>
</evidence>
<dbReference type="PANTHER" id="PTHR33164:SF99">
    <property type="entry name" value="MARR FAMILY REGULATORY PROTEIN"/>
    <property type="match status" value="1"/>
</dbReference>
<organism evidence="2 3">
    <name type="scientific">Streptacidiphilus cavernicola</name>
    <dbReference type="NCBI Taxonomy" id="3342716"/>
    <lineage>
        <taxon>Bacteria</taxon>
        <taxon>Bacillati</taxon>
        <taxon>Actinomycetota</taxon>
        <taxon>Actinomycetes</taxon>
        <taxon>Kitasatosporales</taxon>
        <taxon>Streptomycetaceae</taxon>
        <taxon>Streptacidiphilus</taxon>
    </lineage>
</organism>